<dbReference type="SUPFAM" id="SSF56112">
    <property type="entry name" value="Protein kinase-like (PK-like)"/>
    <property type="match status" value="1"/>
</dbReference>
<protein>
    <submittedName>
        <fullName evidence="1">Uncharacterized protein</fullName>
    </submittedName>
</protein>
<gene>
    <name evidence="1" type="ORF">glysoja_042957</name>
</gene>
<reference evidence="1" key="1">
    <citation type="submission" date="2014-07" db="EMBL/GenBank/DDBJ databases">
        <title>Identification of a novel salt tolerance gene in wild soybean by whole-genome sequencing.</title>
        <authorList>
            <person name="Lam H.-M."/>
            <person name="Qi X."/>
            <person name="Li M.-W."/>
            <person name="Liu X."/>
            <person name="Xie M."/>
            <person name="Ni M."/>
            <person name="Xu X."/>
        </authorList>
    </citation>
    <scope>NUCLEOTIDE SEQUENCE [LARGE SCALE GENOMIC DNA]</scope>
    <source>
        <tissue evidence="1">Root</tissue>
    </source>
</reference>
<accession>A0A0B2S6J0</accession>
<dbReference type="EMBL" id="KN644541">
    <property type="protein sequence ID" value="KHN42291.1"/>
    <property type="molecule type" value="Genomic_DNA"/>
</dbReference>
<proteinExistence type="predicted"/>
<dbReference type="Proteomes" id="UP000053555">
    <property type="component" value="Unassembled WGS sequence"/>
</dbReference>
<organism evidence="1">
    <name type="scientific">Glycine soja</name>
    <name type="common">Wild soybean</name>
    <dbReference type="NCBI Taxonomy" id="3848"/>
    <lineage>
        <taxon>Eukaryota</taxon>
        <taxon>Viridiplantae</taxon>
        <taxon>Streptophyta</taxon>
        <taxon>Embryophyta</taxon>
        <taxon>Tracheophyta</taxon>
        <taxon>Spermatophyta</taxon>
        <taxon>Magnoliopsida</taxon>
        <taxon>eudicotyledons</taxon>
        <taxon>Gunneridae</taxon>
        <taxon>Pentapetalae</taxon>
        <taxon>rosids</taxon>
        <taxon>fabids</taxon>
        <taxon>Fabales</taxon>
        <taxon>Fabaceae</taxon>
        <taxon>Papilionoideae</taxon>
        <taxon>50 kb inversion clade</taxon>
        <taxon>NPAAA clade</taxon>
        <taxon>indigoferoid/millettioid clade</taxon>
        <taxon>Phaseoleae</taxon>
        <taxon>Glycine</taxon>
        <taxon>Glycine subgen. Soja</taxon>
    </lineage>
</organism>
<dbReference type="Gene3D" id="3.90.1200.10">
    <property type="match status" value="1"/>
</dbReference>
<evidence type="ECO:0000313" key="1">
    <source>
        <dbReference type="EMBL" id="KHN42291.1"/>
    </source>
</evidence>
<dbReference type="InterPro" id="IPR011009">
    <property type="entry name" value="Kinase-like_dom_sf"/>
</dbReference>
<sequence>MSVTCSNKPSNAKVNQLVKAAEKYTLANHLFWGLWGLISEYGRKRFQQYWIRKPTLLDSPSIVSLDETVNGLLPSFT</sequence>
<name>A0A0B2S6J0_GLYSO</name>
<dbReference type="AlphaFoldDB" id="A0A0B2S6J0"/>